<name>A0A8S2WCN6_9BILA</name>
<proteinExistence type="predicted"/>
<organism evidence="2 3">
    <name type="scientific">Didymodactylos carnosus</name>
    <dbReference type="NCBI Taxonomy" id="1234261"/>
    <lineage>
        <taxon>Eukaryota</taxon>
        <taxon>Metazoa</taxon>
        <taxon>Spiralia</taxon>
        <taxon>Gnathifera</taxon>
        <taxon>Rotifera</taxon>
        <taxon>Eurotatoria</taxon>
        <taxon>Bdelloidea</taxon>
        <taxon>Philodinida</taxon>
        <taxon>Philodinidae</taxon>
        <taxon>Didymodactylos</taxon>
    </lineage>
</organism>
<gene>
    <name evidence="1" type="ORF">OVA965_LOCUS43357</name>
    <name evidence="2" type="ORF">TMI583_LOCUS45587</name>
</gene>
<evidence type="ECO:0008006" key="4">
    <source>
        <dbReference type="Google" id="ProtNLM"/>
    </source>
</evidence>
<accession>A0A8S2WCN6</accession>
<evidence type="ECO:0000313" key="3">
    <source>
        <dbReference type="Proteomes" id="UP000682733"/>
    </source>
</evidence>
<sequence>MAKLFYCYLIGEQVLTEISTRNGSIYIVNDRWKTLVDKFPKLSEEIKQIFRSLENTFETATISYFGFFLDKILSQQTKAEQEISNQMRSFIEETYQNIHEHLLNQIRGCGAQCPCCKRICDVDHHLELTSPIGQGKNRHRCQFGHQIRGMGGIRYEITGEASIAWCEIIKDDDPVTTTSNNIRQTWKAFKNANADWDFGDPRIRENLAPPYAYIWTRIGKQLCDHYKNGMKFVEKNSPPPINHFIFILDHSGSMNGENNILRRLMTGFTASQRNSAVTDSSETNLTPWEH</sequence>
<dbReference type="EMBL" id="CAJOBA010081868">
    <property type="protein sequence ID" value="CAF4445552.1"/>
    <property type="molecule type" value="Genomic_DNA"/>
</dbReference>
<dbReference type="EMBL" id="CAJNOK010056766">
    <property type="protein sequence ID" value="CAF1623994.1"/>
    <property type="molecule type" value="Genomic_DNA"/>
</dbReference>
<evidence type="ECO:0000313" key="1">
    <source>
        <dbReference type="EMBL" id="CAF1623994.1"/>
    </source>
</evidence>
<dbReference type="AlphaFoldDB" id="A0A8S2WCN6"/>
<protein>
    <recommendedName>
        <fullName evidence="4">VWFA domain-containing protein</fullName>
    </recommendedName>
</protein>
<evidence type="ECO:0000313" key="2">
    <source>
        <dbReference type="EMBL" id="CAF4445552.1"/>
    </source>
</evidence>
<reference evidence="2" key="1">
    <citation type="submission" date="2021-02" db="EMBL/GenBank/DDBJ databases">
        <authorList>
            <person name="Nowell W R."/>
        </authorList>
    </citation>
    <scope>NUCLEOTIDE SEQUENCE</scope>
</reference>
<dbReference type="Proteomes" id="UP000677228">
    <property type="component" value="Unassembled WGS sequence"/>
</dbReference>
<feature type="non-terminal residue" evidence="2">
    <location>
        <position position="290"/>
    </location>
</feature>
<dbReference type="Proteomes" id="UP000682733">
    <property type="component" value="Unassembled WGS sequence"/>
</dbReference>
<comment type="caution">
    <text evidence="2">The sequence shown here is derived from an EMBL/GenBank/DDBJ whole genome shotgun (WGS) entry which is preliminary data.</text>
</comment>